<feature type="domain" description="ABC transporter" evidence="4">
    <location>
        <begin position="422"/>
        <end position="691"/>
    </location>
</feature>
<evidence type="ECO:0000259" key="4">
    <source>
        <dbReference type="PROSITE" id="PS50893"/>
    </source>
</evidence>
<dbReference type="SUPFAM" id="SSF52540">
    <property type="entry name" value="P-loop containing nucleoside triphosphate hydrolases"/>
    <property type="match status" value="1"/>
</dbReference>
<keyword evidence="3" id="KW-0732">Signal</keyword>
<evidence type="ECO:0000256" key="3">
    <source>
        <dbReference type="SAM" id="SignalP"/>
    </source>
</evidence>
<dbReference type="PANTHER" id="PTHR24221:SF646">
    <property type="entry name" value="HAEMOLYSIN SECRETION ATP-BINDING PROTEIN"/>
    <property type="match status" value="1"/>
</dbReference>
<name>A0A067SQZ3_GALM3</name>
<accession>A0A067SQZ3</accession>
<proteinExistence type="predicted"/>
<dbReference type="InterPro" id="IPR039421">
    <property type="entry name" value="Type_1_exporter"/>
</dbReference>
<reference evidence="6" key="1">
    <citation type="journal article" date="2014" name="Proc. Natl. Acad. Sci. U.S.A.">
        <title>Extensive sampling of basidiomycete genomes demonstrates inadequacy of the white-rot/brown-rot paradigm for wood decay fungi.</title>
        <authorList>
            <person name="Riley R."/>
            <person name="Salamov A.A."/>
            <person name="Brown D.W."/>
            <person name="Nagy L.G."/>
            <person name="Floudas D."/>
            <person name="Held B.W."/>
            <person name="Levasseur A."/>
            <person name="Lombard V."/>
            <person name="Morin E."/>
            <person name="Otillar R."/>
            <person name="Lindquist E.A."/>
            <person name="Sun H."/>
            <person name="LaButti K.M."/>
            <person name="Schmutz J."/>
            <person name="Jabbour D."/>
            <person name="Luo H."/>
            <person name="Baker S.E."/>
            <person name="Pisabarro A.G."/>
            <person name="Walton J.D."/>
            <person name="Blanchette R.A."/>
            <person name="Henrissat B."/>
            <person name="Martin F."/>
            <person name="Cullen D."/>
            <person name="Hibbett D.S."/>
            <person name="Grigoriev I.V."/>
        </authorList>
    </citation>
    <scope>NUCLEOTIDE SEQUENCE [LARGE SCALE GENOMIC DNA]</scope>
    <source>
        <strain evidence="6">CBS 339.88</strain>
    </source>
</reference>
<dbReference type="InterPro" id="IPR003593">
    <property type="entry name" value="AAA+_ATPase"/>
</dbReference>
<keyword evidence="2" id="KW-0067">ATP-binding</keyword>
<dbReference type="OrthoDB" id="6500128at2759"/>
<dbReference type="InterPro" id="IPR003439">
    <property type="entry name" value="ABC_transporter-like_ATP-bd"/>
</dbReference>
<feature type="chain" id="PRO_5001646038" description="ABC transporter domain-containing protein" evidence="3">
    <location>
        <begin position="23"/>
        <end position="699"/>
    </location>
</feature>
<dbReference type="Gene3D" id="3.40.50.300">
    <property type="entry name" value="P-loop containing nucleotide triphosphate hydrolases"/>
    <property type="match status" value="1"/>
</dbReference>
<dbReference type="PROSITE" id="PS50893">
    <property type="entry name" value="ABC_TRANSPORTER_2"/>
    <property type="match status" value="1"/>
</dbReference>
<dbReference type="Pfam" id="PF00005">
    <property type="entry name" value="ABC_tran"/>
    <property type="match status" value="1"/>
</dbReference>
<dbReference type="STRING" id="685588.A0A067SQZ3"/>
<keyword evidence="1" id="KW-0547">Nucleotide-binding</keyword>
<dbReference type="GO" id="GO:0034040">
    <property type="term" value="F:ATPase-coupled lipid transmembrane transporter activity"/>
    <property type="evidence" value="ECO:0007669"/>
    <property type="project" value="TreeGrafter"/>
</dbReference>
<dbReference type="AlphaFoldDB" id="A0A067SQZ3"/>
<organism evidence="5 6">
    <name type="scientific">Galerina marginata (strain CBS 339.88)</name>
    <dbReference type="NCBI Taxonomy" id="685588"/>
    <lineage>
        <taxon>Eukaryota</taxon>
        <taxon>Fungi</taxon>
        <taxon>Dikarya</taxon>
        <taxon>Basidiomycota</taxon>
        <taxon>Agaricomycotina</taxon>
        <taxon>Agaricomycetes</taxon>
        <taxon>Agaricomycetidae</taxon>
        <taxon>Agaricales</taxon>
        <taxon>Agaricineae</taxon>
        <taxon>Strophariaceae</taxon>
        <taxon>Galerina</taxon>
    </lineage>
</organism>
<dbReference type="GO" id="GO:0016887">
    <property type="term" value="F:ATP hydrolysis activity"/>
    <property type="evidence" value="ECO:0007669"/>
    <property type="project" value="InterPro"/>
</dbReference>
<dbReference type="EMBL" id="KL142403">
    <property type="protein sequence ID" value="KDR69213.1"/>
    <property type="molecule type" value="Genomic_DNA"/>
</dbReference>
<protein>
    <recommendedName>
        <fullName evidence="4">ABC transporter domain-containing protein</fullName>
    </recommendedName>
</protein>
<evidence type="ECO:0000313" key="5">
    <source>
        <dbReference type="EMBL" id="KDR69213.1"/>
    </source>
</evidence>
<dbReference type="Proteomes" id="UP000027222">
    <property type="component" value="Unassembled WGS sequence"/>
</dbReference>
<dbReference type="SMART" id="SM00382">
    <property type="entry name" value="AAA"/>
    <property type="match status" value="1"/>
</dbReference>
<gene>
    <name evidence="5" type="ORF">GALMADRAFT_256051</name>
</gene>
<dbReference type="InterPro" id="IPR027417">
    <property type="entry name" value="P-loop_NTPase"/>
</dbReference>
<feature type="signal peptide" evidence="3">
    <location>
        <begin position="1"/>
        <end position="22"/>
    </location>
</feature>
<evidence type="ECO:0000313" key="6">
    <source>
        <dbReference type="Proteomes" id="UP000027222"/>
    </source>
</evidence>
<dbReference type="HOGENOM" id="CLU_000604_63_0_1"/>
<keyword evidence="6" id="KW-1185">Reference proteome</keyword>
<sequence>MTRKFASLHHILWGLFLTPMSPENEKKPTSTSEAEKVAFEELQLGVWYLKFTSGDSLDPRKHWDDLKSALPLFRRLTTEIFSVAPGLFTIYILCLVWQGVEDSLLMHLSNQLLRTVESGVILGKPDSKKIINAVFSRLACTVFVSYLNWYGEKVHDLLRSHVTRHFDLVLMNANLRVDLPTSQEAGSKQEASGRQAWSALERILSFQTDLLRTISQIILITTLSRSTGGPLFALVCVSQPIFSVFFGRSLWDKVCFGFVNNKHYQKMKALQKLAGGTFRQDIISGGLSQWITKEFQQEHQSLGHLSDSHPYQQYNTTESPFFSVVTKVLGDLPMVFCALNAIMEPTKFSVASIAILQQSSSTLRQSVSMALYASQQFRKSVAAVKTIYASTAVINSMTVGDTSYPRIDEKSDSTNGSKGMGFKLNAVSFSYPGSQATSPSLKEITINIDPGQVVVIVGANGSGKSTLIRILSRLYDPTSGKVLIDGLPSADYRIDDLHEATALLSQDNTIYPLSLGENIGLGYPERVLDDEMVTEAAEKGGALEVINKLKDGKETVLDPIVDVFQVNLYGNKTHPLYEEMEKLRKKIDISGGETQRVVAARTFMRFNSGKVKFVAVDEPSSALDAEAELKLFENLLAVREGKTMVFVTHRFGHLTRHANLILCMKDGAIVERGSHIELMEMKGEYANLYEIQARAFSNP</sequence>
<dbReference type="PANTHER" id="PTHR24221">
    <property type="entry name" value="ATP-BINDING CASSETTE SUB-FAMILY B"/>
    <property type="match status" value="1"/>
</dbReference>
<dbReference type="GO" id="GO:0005524">
    <property type="term" value="F:ATP binding"/>
    <property type="evidence" value="ECO:0007669"/>
    <property type="project" value="UniProtKB-KW"/>
</dbReference>
<evidence type="ECO:0000256" key="1">
    <source>
        <dbReference type="ARBA" id="ARBA00022741"/>
    </source>
</evidence>
<evidence type="ECO:0000256" key="2">
    <source>
        <dbReference type="ARBA" id="ARBA00022840"/>
    </source>
</evidence>